<accession>A0A5Q2N523</accession>
<organism evidence="2 3">
    <name type="scientific">Heliorestis convoluta</name>
    <dbReference type="NCBI Taxonomy" id="356322"/>
    <lineage>
        <taxon>Bacteria</taxon>
        <taxon>Bacillati</taxon>
        <taxon>Bacillota</taxon>
        <taxon>Clostridia</taxon>
        <taxon>Eubacteriales</taxon>
        <taxon>Heliobacteriaceae</taxon>
        <taxon>Heliorestis</taxon>
    </lineage>
</organism>
<evidence type="ECO:0000256" key="1">
    <source>
        <dbReference type="SAM" id="MobiDB-lite"/>
    </source>
</evidence>
<reference evidence="3" key="1">
    <citation type="submission" date="2019-11" db="EMBL/GenBank/DDBJ databases">
        <title>Genome sequence of Heliorestis convoluta strain HH, an alkaliphilic and minimalistic phototrophic bacterium from a soda lake in Egypt.</title>
        <authorList>
            <person name="Dewey E.D."/>
            <person name="Stokes L.M."/>
            <person name="Burchell B.M."/>
            <person name="Shaffer K.N."/>
            <person name="Huntington A.M."/>
            <person name="Baker J.M."/>
            <person name="Nadendla S."/>
            <person name="Giglio M.G."/>
            <person name="Touchman J.W."/>
            <person name="Blankenship R.E."/>
            <person name="Madigan M.T."/>
            <person name="Sattley W.M."/>
        </authorList>
    </citation>
    <scope>NUCLEOTIDE SEQUENCE [LARGE SCALE GENOMIC DNA]</scope>
    <source>
        <strain evidence="3">HH</strain>
    </source>
</reference>
<dbReference type="RefSeq" id="WP_153725015.1">
    <property type="nucleotide sequence ID" value="NZ_CP045875.1"/>
</dbReference>
<dbReference type="Proteomes" id="UP000366051">
    <property type="component" value="Chromosome"/>
</dbReference>
<dbReference type="OrthoDB" id="2935851at2"/>
<evidence type="ECO:0000313" key="3">
    <source>
        <dbReference type="Proteomes" id="UP000366051"/>
    </source>
</evidence>
<gene>
    <name evidence="2" type="ORF">FTV88_1585</name>
</gene>
<sequence length="129" mass="15505">MYEDKFYPDGEYKQEFEEEVDVLIKKEQPLPWRIEAVKILTDIYVQRIGEMPESKQLERLANYILSDELKDRHPDKVANTEYPIFSDVQLKVRQRREVAFEKLEQMATNARDRKPKKQKKSYKHLSQTA</sequence>
<feature type="compositionally biased region" description="Basic residues" evidence="1">
    <location>
        <begin position="113"/>
        <end position="123"/>
    </location>
</feature>
<feature type="region of interest" description="Disordered" evidence="1">
    <location>
        <begin position="105"/>
        <end position="129"/>
    </location>
</feature>
<evidence type="ECO:0000313" key="2">
    <source>
        <dbReference type="EMBL" id="QGG47685.1"/>
    </source>
</evidence>
<dbReference type="KEGG" id="hcv:FTV88_1585"/>
<name>A0A5Q2N523_9FIRM</name>
<keyword evidence="3" id="KW-1185">Reference proteome</keyword>
<dbReference type="AlphaFoldDB" id="A0A5Q2N523"/>
<dbReference type="EMBL" id="CP045875">
    <property type="protein sequence ID" value="QGG47685.1"/>
    <property type="molecule type" value="Genomic_DNA"/>
</dbReference>
<proteinExistence type="predicted"/>
<protein>
    <submittedName>
        <fullName evidence="2">Uncharacterized protein</fullName>
    </submittedName>
</protein>